<dbReference type="AlphaFoldDB" id="A0A6C0CGX1"/>
<name>A0A6C0CGX1_9ZZZZ</name>
<organism evidence="1">
    <name type="scientific">viral metagenome</name>
    <dbReference type="NCBI Taxonomy" id="1070528"/>
    <lineage>
        <taxon>unclassified sequences</taxon>
        <taxon>metagenomes</taxon>
        <taxon>organismal metagenomes</taxon>
    </lineage>
</organism>
<dbReference type="EMBL" id="MN739411">
    <property type="protein sequence ID" value="QHT03412.1"/>
    <property type="molecule type" value="Genomic_DNA"/>
</dbReference>
<accession>A0A6C0CGX1</accession>
<protein>
    <submittedName>
        <fullName evidence="1">Uncharacterized protein</fullName>
    </submittedName>
</protein>
<reference evidence="1" key="1">
    <citation type="journal article" date="2020" name="Nature">
        <title>Giant virus diversity and host interactions through global metagenomics.</title>
        <authorList>
            <person name="Schulz F."/>
            <person name="Roux S."/>
            <person name="Paez-Espino D."/>
            <person name="Jungbluth S."/>
            <person name="Walsh D.A."/>
            <person name="Denef V.J."/>
            <person name="McMahon K.D."/>
            <person name="Konstantinidis K.T."/>
            <person name="Eloe-Fadrosh E.A."/>
            <person name="Kyrpides N.C."/>
            <person name="Woyke T."/>
        </authorList>
    </citation>
    <scope>NUCLEOTIDE SEQUENCE</scope>
    <source>
        <strain evidence="1">GVMAG-M-3300021079-18</strain>
    </source>
</reference>
<evidence type="ECO:0000313" key="1">
    <source>
        <dbReference type="EMBL" id="QHT03412.1"/>
    </source>
</evidence>
<sequence>MVLRLAGVIISDTSVSTMRTTITKFADLSALSDRELDILIRRPKTIPFTWSDPEKSCQSEMKSIFDLFGSRKERKWSRTA</sequence>
<proteinExistence type="predicted"/>